<organism evidence="2 3">
    <name type="scientific">Postia placenta MAD-698-R-SB12</name>
    <dbReference type="NCBI Taxonomy" id="670580"/>
    <lineage>
        <taxon>Eukaryota</taxon>
        <taxon>Fungi</taxon>
        <taxon>Dikarya</taxon>
        <taxon>Basidiomycota</taxon>
        <taxon>Agaricomycotina</taxon>
        <taxon>Agaricomycetes</taxon>
        <taxon>Polyporales</taxon>
        <taxon>Adustoporiaceae</taxon>
        <taxon>Rhodonia</taxon>
    </lineage>
</organism>
<keyword evidence="3" id="KW-1185">Reference proteome</keyword>
<evidence type="ECO:0000313" key="2">
    <source>
        <dbReference type="EMBL" id="OSX57394.1"/>
    </source>
</evidence>
<gene>
    <name evidence="2" type="ORF">POSPLADRAFT_1036882</name>
</gene>
<accession>A0A1X6MLW5</accession>
<reference evidence="2 3" key="1">
    <citation type="submission" date="2017-04" db="EMBL/GenBank/DDBJ databases">
        <title>Genome Sequence of the Model Brown-Rot Fungus Postia placenta SB12.</title>
        <authorList>
            <consortium name="DOE Joint Genome Institute"/>
            <person name="Gaskell J."/>
            <person name="Kersten P."/>
            <person name="Larrondo L.F."/>
            <person name="Canessa P."/>
            <person name="Martinez D."/>
            <person name="Hibbett D."/>
            <person name="Schmoll M."/>
            <person name="Kubicek C.P."/>
            <person name="Martinez A.T."/>
            <person name="Yadav J."/>
            <person name="Master E."/>
            <person name="Magnuson J.K."/>
            <person name="James T."/>
            <person name="Yaver D."/>
            <person name="Berka R."/>
            <person name="Labutti K."/>
            <person name="Lipzen A."/>
            <person name="Aerts A."/>
            <person name="Barry K."/>
            <person name="Henrissat B."/>
            <person name="Blanchette R."/>
            <person name="Grigoriev I."/>
            <person name="Cullen D."/>
        </authorList>
    </citation>
    <scope>NUCLEOTIDE SEQUENCE [LARGE SCALE GENOMIC DNA]</scope>
    <source>
        <strain evidence="2 3">MAD-698-R-SB12</strain>
    </source>
</reference>
<evidence type="ECO:0000313" key="3">
    <source>
        <dbReference type="Proteomes" id="UP000194127"/>
    </source>
</evidence>
<dbReference type="GeneID" id="36322129"/>
<dbReference type="OrthoDB" id="2326748at2759"/>
<dbReference type="AlphaFoldDB" id="A0A1X6MLW5"/>
<proteinExistence type="predicted"/>
<feature type="chain" id="PRO_5010864688" evidence="1">
    <location>
        <begin position="24"/>
        <end position="129"/>
    </location>
</feature>
<name>A0A1X6MLW5_9APHY</name>
<dbReference type="Proteomes" id="UP000194127">
    <property type="component" value="Unassembled WGS sequence"/>
</dbReference>
<sequence length="129" mass="13952">MQFRAFVLAALASALLSAANVAANPTVHLVDGEIQAEAVALEARSACDDATEIDIKFDINLDGDTFAKCNNVNYQTWKASSTPSDFNWCRTELFACSGTHFSGVCNRASAYCEAARQYCATLKGDFVCY</sequence>
<evidence type="ECO:0000256" key="1">
    <source>
        <dbReference type="SAM" id="SignalP"/>
    </source>
</evidence>
<feature type="signal peptide" evidence="1">
    <location>
        <begin position="1"/>
        <end position="23"/>
    </location>
</feature>
<dbReference type="EMBL" id="KZ110608">
    <property type="protein sequence ID" value="OSX57394.1"/>
    <property type="molecule type" value="Genomic_DNA"/>
</dbReference>
<protein>
    <submittedName>
        <fullName evidence="2">Uncharacterized protein</fullName>
    </submittedName>
</protein>
<keyword evidence="1" id="KW-0732">Signal</keyword>
<dbReference type="RefSeq" id="XP_024334188.1">
    <property type="nucleotide sequence ID" value="XM_024477179.1"/>
</dbReference>